<dbReference type="AlphaFoldDB" id="A0A6J4I4M5"/>
<evidence type="ECO:0000313" key="2">
    <source>
        <dbReference type="EMBL" id="CAA9242376.1"/>
    </source>
</evidence>
<feature type="compositionally biased region" description="Basic and acidic residues" evidence="1">
    <location>
        <begin position="1"/>
        <end position="14"/>
    </location>
</feature>
<reference evidence="2" key="1">
    <citation type="submission" date="2020-02" db="EMBL/GenBank/DDBJ databases">
        <authorList>
            <person name="Meier V. D."/>
        </authorList>
    </citation>
    <scope>NUCLEOTIDE SEQUENCE</scope>
    <source>
        <strain evidence="2">AVDCRST_MAG08</strain>
    </source>
</reference>
<feature type="compositionally biased region" description="Basic residues" evidence="1">
    <location>
        <begin position="17"/>
        <end position="27"/>
    </location>
</feature>
<dbReference type="EMBL" id="CADCTG010000144">
    <property type="protein sequence ID" value="CAA9242376.1"/>
    <property type="molecule type" value="Genomic_DNA"/>
</dbReference>
<protein>
    <submittedName>
        <fullName evidence="2">Uncharacterized protein</fullName>
    </submittedName>
</protein>
<feature type="region of interest" description="Disordered" evidence="1">
    <location>
        <begin position="1"/>
        <end position="34"/>
    </location>
</feature>
<accession>A0A6J4I4M5</accession>
<sequence length="80" mass="9235">MAPGFSRRERDGCAARRPTRRVRRSRSRNPSPITAPCWNYGRWLEGEVAASGWTVSENRCRAYPVWGRHRPHSRPAVTKC</sequence>
<evidence type="ECO:0000256" key="1">
    <source>
        <dbReference type="SAM" id="MobiDB-lite"/>
    </source>
</evidence>
<organism evidence="2">
    <name type="scientific">uncultured Acetobacteraceae bacterium</name>
    <dbReference type="NCBI Taxonomy" id="169975"/>
    <lineage>
        <taxon>Bacteria</taxon>
        <taxon>Pseudomonadati</taxon>
        <taxon>Pseudomonadota</taxon>
        <taxon>Alphaproteobacteria</taxon>
        <taxon>Acetobacterales</taxon>
        <taxon>Acetobacteraceae</taxon>
        <taxon>environmental samples</taxon>
    </lineage>
</organism>
<name>A0A6J4I4M5_9PROT</name>
<proteinExistence type="predicted"/>
<gene>
    <name evidence="2" type="ORF">AVDCRST_MAG08-1689</name>
</gene>